<name>A7EI92_SCLS1</name>
<protein>
    <submittedName>
        <fullName evidence="1">Uncharacterized protein</fullName>
    </submittedName>
</protein>
<dbReference type="HOGENOM" id="CLU_3368751_0_0_1"/>
<organism evidence="1 2">
    <name type="scientific">Sclerotinia sclerotiorum (strain ATCC 18683 / 1980 / Ss-1)</name>
    <name type="common">White mold</name>
    <name type="synonym">Whetzelinia sclerotiorum</name>
    <dbReference type="NCBI Taxonomy" id="665079"/>
    <lineage>
        <taxon>Eukaryota</taxon>
        <taxon>Fungi</taxon>
        <taxon>Dikarya</taxon>
        <taxon>Ascomycota</taxon>
        <taxon>Pezizomycotina</taxon>
        <taxon>Leotiomycetes</taxon>
        <taxon>Helotiales</taxon>
        <taxon>Sclerotiniaceae</taxon>
        <taxon>Sclerotinia</taxon>
    </lineage>
</organism>
<dbReference type="AlphaFoldDB" id="A7EI92"/>
<evidence type="ECO:0000313" key="2">
    <source>
        <dbReference type="Proteomes" id="UP000001312"/>
    </source>
</evidence>
<dbReference type="InParanoid" id="A7EI92"/>
<reference evidence="2" key="1">
    <citation type="journal article" date="2011" name="PLoS Genet.">
        <title>Genomic analysis of the necrotrophic fungal pathogens Sclerotinia sclerotiorum and Botrytis cinerea.</title>
        <authorList>
            <person name="Amselem J."/>
            <person name="Cuomo C.A."/>
            <person name="van Kan J.A."/>
            <person name="Viaud M."/>
            <person name="Benito E.P."/>
            <person name="Couloux A."/>
            <person name="Coutinho P.M."/>
            <person name="de Vries R.P."/>
            <person name="Dyer P.S."/>
            <person name="Fillinger S."/>
            <person name="Fournier E."/>
            <person name="Gout L."/>
            <person name="Hahn M."/>
            <person name="Kohn L."/>
            <person name="Lapalu N."/>
            <person name="Plummer K.M."/>
            <person name="Pradier J.M."/>
            <person name="Quevillon E."/>
            <person name="Sharon A."/>
            <person name="Simon A."/>
            <person name="ten Have A."/>
            <person name="Tudzynski B."/>
            <person name="Tudzynski P."/>
            <person name="Wincker P."/>
            <person name="Andrew M."/>
            <person name="Anthouard V."/>
            <person name="Beever R.E."/>
            <person name="Beffa R."/>
            <person name="Benoit I."/>
            <person name="Bouzid O."/>
            <person name="Brault B."/>
            <person name="Chen Z."/>
            <person name="Choquer M."/>
            <person name="Collemare J."/>
            <person name="Cotton P."/>
            <person name="Danchin E.G."/>
            <person name="Da Silva C."/>
            <person name="Gautier A."/>
            <person name="Giraud C."/>
            <person name="Giraud T."/>
            <person name="Gonzalez C."/>
            <person name="Grossetete S."/>
            <person name="Guldener U."/>
            <person name="Henrissat B."/>
            <person name="Howlett B.J."/>
            <person name="Kodira C."/>
            <person name="Kretschmer M."/>
            <person name="Lappartient A."/>
            <person name="Leroch M."/>
            <person name="Levis C."/>
            <person name="Mauceli E."/>
            <person name="Neuveglise C."/>
            <person name="Oeser B."/>
            <person name="Pearson M."/>
            <person name="Poulain J."/>
            <person name="Poussereau N."/>
            <person name="Quesneville H."/>
            <person name="Rascle C."/>
            <person name="Schumacher J."/>
            <person name="Segurens B."/>
            <person name="Sexton A."/>
            <person name="Silva E."/>
            <person name="Sirven C."/>
            <person name="Soanes D.M."/>
            <person name="Talbot N.J."/>
            <person name="Templeton M."/>
            <person name="Yandava C."/>
            <person name="Yarden O."/>
            <person name="Zeng Q."/>
            <person name="Rollins J.A."/>
            <person name="Lebrun M.H."/>
            <person name="Dickman M."/>
        </authorList>
    </citation>
    <scope>NUCLEOTIDE SEQUENCE [LARGE SCALE GENOMIC DNA]</scope>
    <source>
        <strain evidence="2">ATCC 18683 / 1980 / Ss-1</strain>
    </source>
</reference>
<keyword evidence="2" id="KW-1185">Reference proteome</keyword>
<accession>A7EI92</accession>
<proteinExistence type="predicted"/>
<dbReference type="KEGG" id="ssl:SS1G_05034"/>
<dbReference type="EMBL" id="CH476626">
    <property type="protein sequence ID" value="EDO02558.1"/>
    <property type="molecule type" value="Genomic_DNA"/>
</dbReference>
<dbReference type="RefSeq" id="XP_001593607.1">
    <property type="nucleotide sequence ID" value="XM_001593557.1"/>
</dbReference>
<sequence>MPWLSVLAVAFESSVATPALFGLEVERNAENDPEF</sequence>
<dbReference type="Proteomes" id="UP000001312">
    <property type="component" value="Unassembled WGS sequence"/>
</dbReference>
<gene>
    <name evidence="1" type="ORF">SS1G_05034</name>
</gene>
<evidence type="ECO:0000313" key="1">
    <source>
        <dbReference type="EMBL" id="EDO02558.1"/>
    </source>
</evidence>
<dbReference type="GeneID" id="5490272"/>